<feature type="transmembrane region" description="Helical" evidence="1">
    <location>
        <begin position="184"/>
        <end position="210"/>
    </location>
</feature>
<accession>X1GW23</accession>
<proteinExistence type="predicted"/>
<evidence type="ECO:0000313" key="2">
    <source>
        <dbReference type="EMBL" id="GAH37208.1"/>
    </source>
</evidence>
<gene>
    <name evidence="2" type="ORF">S03H2_13412</name>
</gene>
<reference evidence="2" key="1">
    <citation type="journal article" date="2014" name="Front. Microbiol.">
        <title>High frequency of phylogenetically diverse reductive dehalogenase-homologous genes in deep subseafloor sedimentary metagenomes.</title>
        <authorList>
            <person name="Kawai M."/>
            <person name="Futagami T."/>
            <person name="Toyoda A."/>
            <person name="Takaki Y."/>
            <person name="Nishi S."/>
            <person name="Hori S."/>
            <person name="Arai W."/>
            <person name="Tsubouchi T."/>
            <person name="Morono Y."/>
            <person name="Uchiyama I."/>
            <person name="Ito T."/>
            <person name="Fujiyama A."/>
            <person name="Inagaki F."/>
            <person name="Takami H."/>
        </authorList>
    </citation>
    <scope>NUCLEOTIDE SEQUENCE</scope>
    <source>
        <strain evidence="2">Expedition CK06-06</strain>
    </source>
</reference>
<feature type="transmembrane region" description="Helical" evidence="1">
    <location>
        <begin position="259"/>
        <end position="283"/>
    </location>
</feature>
<evidence type="ECO:0000256" key="1">
    <source>
        <dbReference type="SAM" id="Phobius"/>
    </source>
</evidence>
<keyword evidence="1" id="KW-0812">Transmembrane</keyword>
<feature type="transmembrane region" description="Helical" evidence="1">
    <location>
        <begin position="98"/>
        <end position="118"/>
    </location>
</feature>
<comment type="caution">
    <text evidence="2">The sequence shown here is derived from an EMBL/GenBank/DDBJ whole genome shotgun (WGS) entry which is preliminary data.</text>
</comment>
<feature type="transmembrane region" description="Helical" evidence="1">
    <location>
        <begin position="138"/>
        <end position="163"/>
    </location>
</feature>
<dbReference type="EMBL" id="BARU01006811">
    <property type="protein sequence ID" value="GAH37208.1"/>
    <property type="molecule type" value="Genomic_DNA"/>
</dbReference>
<keyword evidence="1" id="KW-0472">Membrane</keyword>
<feature type="transmembrane region" description="Helical" evidence="1">
    <location>
        <begin position="216"/>
        <end position="239"/>
    </location>
</feature>
<dbReference type="AlphaFoldDB" id="X1GW23"/>
<feature type="non-terminal residue" evidence="2">
    <location>
        <position position="336"/>
    </location>
</feature>
<organism evidence="2">
    <name type="scientific">marine sediment metagenome</name>
    <dbReference type="NCBI Taxonomy" id="412755"/>
    <lineage>
        <taxon>unclassified sequences</taxon>
        <taxon>metagenomes</taxon>
        <taxon>ecological metagenomes</taxon>
    </lineage>
</organism>
<protein>
    <submittedName>
        <fullName evidence="2">Uncharacterized protein</fullName>
    </submittedName>
</protein>
<name>X1GW23_9ZZZZ</name>
<keyword evidence="1" id="KW-1133">Transmembrane helix</keyword>
<sequence length="336" mass="38241">MEDILIENVSIPVDDGKIFLNGSIYYTNDTPEKTPWIINIPAFMEEQKFKSYSLAKYTNYEIFLESQIQSAGAHQARFLEKLEKNANFIRNMTIMMKVIYSFFFVVLPILPLITYLQLVDYLYSGTYTIGTILFVSSFLFGIFFALVIMYLIFLGMLPISSLMTGNAFKWLQTLPIPKKNLKKLGFMTIFRSLNIPLIVLGAAFPIFMLIVTQNIFLFFVCIALSILSLIFSFSVLIIVSERLSRILNNPNRQSKKASLAKILSMAGYFIIAMGSGVILSWVINAFDDLLIIFATFEHSGILNFILSLIPYPFAPGYLMSLIIAPDQIPIGLFFYY</sequence>